<dbReference type="Proteomes" id="UP000215902">
    <property type="component" value="Unassembled WGS sequence"/>
</dbReference>
<accession>A0A267E1F1</accession>
<reference evidence="3 5" key="1">
    <citation type="submission" date="2017-06" db="EMBL/GenBank/DDBJ databases">
        <title>A platform for efficient transgenesis in Macrostomum lignano, a flatworm model organism for stem cell research.</title>
        <authorList>
            <person name="Berezikov E."/>
        </authorList>
    </citation>
    <scope>NUCLEOTIDE SEQUENCE [LARGE SCALE GENOMIC DNA]</scope>
    <source>
        <strain evidence="3">DV1</strain>
        <tissue evidence="3">Whole organism</tissue>
    </source>
</reference>
<evidence type="ECO:0000259" key="2">
    <source>
        <dbReference type="Pfam" id="PF19017"/>
    </source>
</evidence>
<dbReference type="EMBL" id="NIVC01002044">
    <property type="protein sequence ID" value="PAA61342.1"/>
    <property type="molecule type" value="Genomic_DNA"/>
</dbReference>
<dbReference type="InterPro" id="IPR043955">
    <property type="entry name" value="DUF5746"/>
</dbReference>
<organism evidence="3 5">
    <name type="scientific">Macrostomum lignano</name>
    <dbReference type="NCBI Taxonomy" id="282301"/>
    <lineage>
        <taxon>Eukaryota</taxon>
        <taxon>Metazoa</taxon>
        <taxon>Spiralia</taxon>
        <taxon>Lophotrochozoa</taxon>
        <taxon>Platyhelminthes</taxon>
        <taxon>Rhabditophora</taxon>
        <taxon>Macrostomorpha</taxon>
        <taxon>Macrostomida</taxon>
        <taxon>Macrostomidae</taxon>
        <taxon>Macrostomum</taxon>
    </lineage>
</organism>
<keyword evidence="5" id="KW-1185">Reference proteome</keyword>
<keyword evidence="1" id="KW-0732">Signal</keyword>
<dbReference type="AlphaFoldDB" id="A0A267E1F1"/>
<evidence type="ECO:0000313" key="5">
    <source>
        <dbReference type="Proteomes" id="UP000215902"/>
    </source>
</evidence>
<feature type="domain" description="DUF5746" evidence="2">
    <location>
        <begin position="11"/>
        <end position="151"/>
    </location>
</feature>
<feature type="chain" id="PRO_5011405724" description="DUF5746 domain-containing protein" evidence="1">
    <location>
        <begin position="33"/>
        <end position="182"/>
    </location>
</feature>
<comment type="caution">
    <text evidence="3">The sequence shown here is derived from an EMBL/GenBank/DDBJ whole genome shotgun (WGS) entry which is preliminary data.</text>
</comment>
<sequence>MPAFARPKFKLSKAPMPLLLLLFLQLCGRCNGASKCLACDNYFELNLRNLDTTSKSEILKRYCGIEARITDSNQADCGGADYDGCVKIVTRSYRYHIDREGVGMRAPETLISTVVTRDCAEIPKAMGVGCHMLYGAGSTTEMCYCKGDYCNAAGRLQLQHGLLMGHLLLLLLSVVALRVTGL</sequence>
<dbReference type="Pfam" id="PF19017">
    <property type="entry name" value="DUF5746"/>
    <property type="match status" value="1"/>
</dbReference>
<protein>
    <recommendedName>
        <fullName evidence="2">DUF5746 domain-containing protein</fullName>
    </recommendedName>
</protein>
<proteinExistence type="predicted"/>
<feature type="signal peptide" evidence="1">
    <location>
        <begin position="1"/>
        <end position="32"/>
    </location>
</feature>
<evidence type="ECO:0000256" key="1">
    <source>
        <dbReference type="SAM" id="SignalP"/>
    </source>
</evidence>
<dbReference type="EMBL" id="NIVC01002869">
    <property type="protein sequence ID" value="PAA54707.1"/>
    <property type="molecule type" value="Genomic_DNA"/>
</dbReference>
<gene>
    <name evidence="4" type="ORF">BOX15_Mlig027592g1</name>
    <name evidence="3" type="ORF">BOX15_Mlig027592g2</name>
</gene>
<name>A0A267E1F1_9PLAT</name>
<dbReference type="OrthoDB" id="6219733at2759"/>
<evidence type="ECO:0000313" key="3">
    <source>
        <dbReference type="EMBL" id="PAA54707.1"/>
    </source>
</evidence>
<evidence type="ECO:0000313" key="4">
    <source>
        <dbReference type="EMBL" id="PAA61342.1"/>
    </source>
</evidence>